<evidence type="ECO:0000313" key="3">
    <source>
        <dbReference type="EMBL" id="UZJ26406.1"/>
    </source>
</evidence>
<proteinExistence type="predicted"/>
<keyword evidence="4" id="KW-1185">Reference proteome</keyword>
<feature type="compositionally biased region" description="Low complexity" evidence="1">
    <location>
        <begin position="266"/>
        <end position="344"/>
    </location>
</feature>
<evidence type="ECO:0000256" key="1">
    <source>
        <dbReference type="SAM" id="MobiDB-lite"/>
    </source>
</evidence>
<feature type="region of interest" description="Disordered" evidence="1">
    <location>
        <begin position="263"/>
        <end position="367"/>
    </location>
</feature>
<dbReference type="SUPFAM" id="SSF53955">
    <property type="entry name" value="Lysozyme-like"/>
    <property type="match status" value="1"/>
</dbReference>
<accession>A0ABY6P500</accession>
<evidence type="ECO:0000256" key="2">
    <source>
        <dbReference type="SAM" id="SignalP"/>
    </source>
</evidence>
<dbReference type="InterPro" id="IPR043426">
    <property type="entry name" value="MltB-like"/>
</dbReference>
<dbReference type="InterPro" id="IPR023346">
    <property type="entry name" value="Lysozyme-like_dom_sf"/>
</dbReference>
<dbReference type="RefSeq" id="WP_265384510.1">
    <property type="nucleotide sequence ID" value="NZ_CP110615.1"/>
</dbReference>
<dbReference type="PANTHER" id="PTHR30163:SF8">
    <property type="entry name" value="LYTIC MUREIN TRANSGLYCOSYLASE"/>
    <property type="match status" value="1"/>
</dbReference>
<keyword evidence="2" id="KW-0732">Signal</keyword>
<dbReference type="Proteomes" id="UP001164965">
    <property type="component" value="Chromosome"/>
</dbReference>
<dbReference type="CDD" id="cd13399">
    <property type="entry name" value="Slt35-like"/>
    <property type="match status" value="1"/>
</dbReference>
<name>A0ABY6P500_9NOCA</name>
<reference evidence="3" key="1">
    <citation type="submission" date="2022-10" db="EMBL/GenBank/DDBJ databases">
        <title>Rhodococcus sp.75.</title>
        <authorList>
            <person name="Sun M."/>
        </authorList>
    </citation>
    <scope>NUCLEOTIDE SEQUENCE</scope>
    <source>
        <strain evidence="3">75</strain>
    </source>
</reference>
<dbReference type="PANTHER" id="PTHR30163">
    <property type="entry name" value="MEMBRANE-BOUND LYTIC MUREIN TRANSGLYCOSYLASE B"/>
    <property type="match status" value="1"/>
</dbReference>
<evidence type="ECO:0000313" key="4">
    <source>
        <dbReference type="Proteomes" id="UP001164965"/>
    </source>
</evidence>
<dbReference type="EMBL" id="CP110615">
    <property type="protein sequence ID" value="UZJ26406.1"/>
    <property type="molecule type" value="Genomic_DNA"/>
</dbReference>
<feature type="chain" id="PRO_5045700991" evidence="2">
    <location>
        <begin position="19"/>
        <end position="367"/>
    </location>
</feature>
<protein>
    <submittedName>
        <fullName evidence="3">Lytic transglycosylase</fullName>
    </submittedName>
</protein>
<feature type="signal peptide" evidence="2">
    <location>
        <begin position="1"/>
        <end position="18"/>
    </location>
</feature>
<dbReference type="Gene3D" id="1.10.530.10">
    <property type="match status" value="1"/>
</dbReference>
<gene>
    <name evidence="3" type="ORF">RHODO2019_08430</name>
</gene>
<sequence>MGTVLGAALLVASVPASARTDLPAFAGTAGLPTIGYQVIGVSYPTPLGGGGSGDAAAPPVSAPLVLPPAPGEPATEAAAGTVGALGIPDVAVAAYQAAADRLTRDQPGCRVPWTLIAGIGRVESGHARGGRVDAAGRTAPLILGPVLDGTLAGNAAIRDTDKGRYDQDTVWDRAVGPMQFLPGTWERWGADGNGDGVADPHNIRDSALGTGRYLCSGGGDLSQDGPARAAVFSYNHSSAYVDTVLAWSHAYATGAVTIPALPPAPATTTPGPSATTAGAATTTPGPSATTAGAAITAGATTTKATTTPADAGTPAADAPSPTTDTTTTATATAPAATTSTATPPSAEPVPSSGPALSTGPISSPAAP</sequence>
<organism evidence="3 4">
    <name type="scientific">Rhodococcus antarcticus</name>
    <dbReference type="NCBI Taxonomy" id="2987751"/>
    <lineage>
        <taxon>Bacteria</taxon>
        <taxon>Bacillati</taxon>
        <taxon>Actinomycetota</taxon>
        <taxon>Actinomycetes</taxon>
        <taxon>Mycobacteriales</taxon>
        <taxon>Nocardiaceae</taxon>
        <taxon>Rhodococcus</taxon>
    </lineage>
</organism>